<name>A0A1S5R403_9CAUD</name>
<dbReference type="SMR" id="A0A1S5R403"/>
<evidence type="ECO:0000256" key="2">
    <source>
        <dbReference type="ARBA" id="ARBA00022844"/>
    </source>
</evidence>
<dbReference type="SUPFAM" id="SSF51126">
    <property type="entry name" value="Pectin lyase-like"/>
    <property type="match status" value="1"/>
</dbReference>
<accession>A0A1S5R403</accession>
<evidence type="ECO:0000313" key="4">
    <source>
        <dbReference type="Proteomes" id="UP000225821"/>
    </source>
</evidence>
<sequence>MSTVNVNKIAERTGTNPISVKDIANKVTLAASDGASKIGFGSGTVADELVKIKDTLVTLEANIWNYASLITEKPSLLDPTTWDWTPAFQAAANQGGSLYVPSSTYIISHVQVPKSFFIHAAAGTVFFQKNNTIVAKTHWTPGVGMFELSTDGISFGVDGFWTFDGNSANQVQIEPAGTFVKCMPFNPATNTKPTTIELHNGTFINGSYSYVIARGDALLRRFVTKVHLHNCTMYDTLYGVGKGDPATPSALGFSPTYVMALDYVILTTHNLRMFFEKPVSLGKYAATGVLGTYYGQDYANSGQALIMLEGITYCKGMGRGGVNWDGDPLGLNGIGVIDVYGNGDTLHVEHVVAEDCHVQVIRAKASLNKFHVGKFDLNNCDGGIQVSPSSTGPATTSVYIGPGEATACAVPIVEVTGTTTSDTIQKAVINGVFVKGGTNPNARTAVGSIHVRNVIDVAINDVTVRNCPLYGISAVDITRLSITNPAVRNVVGGVGIWISGGVDIDIKGGTVASATAGAAINMASVTGDIRVDHVKTSGTKDYSILINSASAKSVVIVNCRAETVSDLSRGYYSAVGFDLLAGNKIISGVTTPWVTPAGFRNIIRDNSWDPYLGWGGAAAPTTGTYNRGDILLNQFPTSGTPTGFRCTVAGSPGTWEAFT</sequence>
<evidence type="ECO:0000313" key="3">
    <source>
        <dbReference type="EMBL" id="AND75139.1"/>
    </source>
</evidence>
<dbReference type="GO" id="GO:0019058">
    <property type="term" value="P:viral life cycle"/>
    <property type="evidence" value="ECO:0007669"/>
    <property type="project" value="UniProtKB-ARBA"/>
</dbReference>
<dbReference type="Proteomes" id="UP000225821">
    <property type="component" value="Segment"/>
</dbReference>
<evidence type="ECO:0000256" key="1">
    <source>
        <dbReference type="ARBA" id="ARBA00004328"/>
    </source>
</evidence>
<dbReference type="EMBL" id="KU873925">
    <property type="protein sequence ID" value="AND75139.1"/>
    <property type="molecule type" value="Genomic_DNA"/>
</dbReference>
<comment type="subcellular location">
    <subcellularLocation>
        <location evidence="1">Virion</location>
    </subcellularLocation>
</comment>
<dbReference type="GO" id="GO:0051701">
    <property type="term" value="P:biological process involved in interaction with host"/>
    <property type="evidence" value="ECO:0007669"/>
    <property type="project" value="UniProtKB-ARBA"/>
</dbReference>
<dbReference type="Gene3D" id="2.160.20.10">
    <property type="entry name" value="Single-stranded right-handed beta-helix, Pectin lyase-like"/>
    <property type="match status" value="2"/>
</dbReference>
<keyword evidence="2" id="KW-0946">Virion</keyword>
<reference evidence="3 4" key="1">
    <citation type="submission" date="2016-03" db="EMBL/GenBank/DDBJ databases">
        <title>Characterisation of pf16 and phiPMW: Two novel phages infecting Pseudomonas putida PpG1.</title>
        <authorList>
            <person name="Magill D.J."/>
            <person name="Krylov V.N."/>
            <person name="Shaburova O.V."/>
            <person name="Allen C.C.R."/>
            <person name="McGrath J.W."/>
            <person name="Quinn J.P."/>
            <person name="Kulakov L.A."/>
        </authorList>
    </citation>
    <scope>NUCLEOTIDE SEQUENCE [LARGE SCALE GENOMIC DNA]</scope>
</reference>
<gene>
    <name evidence="3" type="ORF">pf16_216</name>
</gene>
<organism evidence="3 4">
    <name type="scientific">Pseudomonas phage pf16</name>
    <dbReference type="NCBI Taxonomy" id="1815630"/>
    <lineage>
        <taxon>Viruses</taxon>
        <taxon>Duplodnaviria</taxon>
        <taxon>Heunggongvirae</taxon>
        <taxon>Uroviricota</taxon>
        <taxon>Caudoviricetes</taxon>
        <taxon>Chakrabartyvirus</taxon>
        <taxon>Chakrabartyvirus pf16</taxon>
    </lineage>
</organism>
<dbReference type="InterPro" id="IPR012334">
    <property type="entry name" value="Pectin_lyas_fold"/>
</dbReference>
<proteinExistence type="predicted"/>
<dbReference type="GO" id="GO:0044423">
    <property type="term" value="C:virion component"/>
    <property type="evidence" value="ECO:0007669"/>
    <property type="project" value="UniProtKB-KW"/>
</dbReference>
<keyword evidence="4" id="KW-1185">Reference proteome</keyword>
<dbReference type="InterPro" id="IPR011050">
    <property type="entry name" value="Pectin_lyase_fold/virulence"/>
</dbReference>
<protein>
    <submittedName>
        <fullName evidence="3">Uncharacterized protein</fullName>
    </submittedName>
</protein>